<reference evidence="1 2" key="1">
    <citation type="submission" date="2020-04" db="EMBL/GenBank/DDBJ databases">
        <authorList>
            <person name="Doyle D.A."/>
        </authorList>
    </citation>
    <scope>NUCLEOTIDE SEQUENCE [LARGE SCALE GENOMIC DNA]</scope>
    <source>
        <strain evidence="1 2">P21</strain>
    </source>
</reference>
<dbReference type="AlphaFoldDB" id="A0A7Y0ECY3"/>
<accession>A0A7Y0ECY3</accession>
<dbReference type="EMBL" id="JABBNI010000001">
    <property type="protein sequence ID" value="NMM61175.1"/>
    <property type="molecule type" value="Genomic_DNA"/>
</dbReference>
<evidence type="ECO:0000313" key="1">
    <source>
        <dbReference type="EMBL" id="NMM61175.1"/>
    </source>
</evidence>
<evidence type="ECO:0000313" key="2">
    <source>
        <dbReference type="Proteomes" id="UP000537131"/>
    </source>
</evidence>
<comment type="caution">
    <text evidence="1">The sequence shown here is derived from an EMBL/GenBank/DDBJ whole genome shotgun (WGS) entry which is preliminary data.</text>
</comment>
<organism evidence="1 2">
    <name type="scientific">Clostridium muellerianum</name>
    <dbReference type="NCBI Taxonomy" id="2716538"/>
    <lineage>
        <taxon>Bacteria</taxon>
        <taxon>Bacillati</taxon>
        <taxon>Bacillota</taxon>
        <taxon>Clostridia</taxon>
        <taxon>Eubacteriales</taxon>
        <taxon>Clostridiaceae</taxon>
        <taxon>Clostridium</taxon>
    </lineage>
</organism>
<reference evidence="1 2" key="2">
    <citation type="submission" date="2020-06" db="EMBL/GenBank/DDBJ databases">
        <title>Complete Genome Sequence of Clostridium muelleri sp. nov. P21T, an Acid-Alcohol Producing Acetogen Isolated from Old Hay.</title>
        <authorList>
            <person name="Duncan K.E."/>
            <person name="Tanner R.S."/>
        </authorList>
    </citation>
    <scope>NUCLEOTIDE SEQUENCE [LARGE SCALE GENOMIC DNA]</scope>
    <source>
        <strain evidence="1 2">P21</strain>
    </source>
</reference>
<name>A0A7Y0ECY3_9CLOT</name>
<keyword evidence="2" id="KW-1185">Reference proteome</keyword>
<dbReference type="Proteomes" id="UP000537131">
    <property type="component" value="Unassembled WGS sequence"/>
</dbReference>
<sequence>MLNKQVQIYSVDTNAFLNEEESKILKKIKGMEYTIELLTQFTLLNIIENLYNKTITFKEVNAEIKAYKDNVEQDLQVTNLLYKINKNNLVQGRVEKPRYHFDSVLDLQNKLQESDNKSYIARYTNKLMKNNSQLVKDKTFRKLMCEIDDEYIKYESVEIKDKNNKTRIVKKDTGYKASIKQWKKEFNELIRKNKNVRILNKISKYNIISVFDSFLTRTLGLEIGKLSEELITLRVCHYPIFKQLINNGFVYKDERYIPFTASAGQIRNKKMVFVKESTWENFKLTLMCGLTIEDINNSKEKGCNINKFLAYLALTASATDAWEDFNINQCIVLEDYVTTINNAKVDYISKERKSRDVKVKDENGEYIKNKDGTIQTQKEEYWLLADKAEERTMDIEITHSDGCGWILPDLSNKNFQCRLPWIKGLLTPVDFIAWCDEYNSGNYKVTDIYGEEWNLKEDNIKVVFFKSQFKMNKYYKSWQDYKDKFKKYNCKAGKCNIEDDEFKNSNFNYQMWQTLENVDNRVIKKFTKPIHKLITKAYTDKNTMLKLLGATKENSNMNYLQQALLLYSELIQDKYIKNKVSEALNKKKKEAKYGKFQIRPAYYTFIIPDVFAWMQYVFLGKDKVTGLLEDKQVYCKLFDTEKYPELLTNRSPHLGKEHCPRKNVSNSDMEKWFVSDGIYTSSYDLISKVLQFDNDGDKSLVIGDKELVQVAEDNMKDAEGKNIRPLYYEMGKAEPKIINANNIYNSLITAFKYGNIGEFSNKLTKLWNYRKYDAEGNEVLFTKDEVKKRLNLSKIITCCNNFSIDAAKTLEMVEVSEVVQKQLEELNKIKLPYFFQFAKDKSENQVEPINNSTVNGICKEIENIPQLDYKFDDLGRFNKHMLMNNFRIEILDEVITKYKKLKEEMQKYFMYISNQSSVIKNDEEVSKERIAPVVYDSLYLEFEEFCKLKNIDVVDATDMIVKYIYSIDKDSKKGFVFNILGDIIVTNIKKNIKKKSKKLNKVKEGYIFCSGCGKEVSRTGNRQTMCKECADTKRKENDRKRKSKK</sequence>
<dbReference type="RefSeq" id="WP_169295788.1">
    <property type="nucleotide sequence ID" value="NZ_JABBNI010000001.1"/>
</dbReference>
<protein>
    <submittedName>
        <fullName evidence="1">Uncharacterized protein</fullName>
    </submittedName>
</protein>
<gene>
    <name evidence="1" type="ORF">HBE96_00340</name>
</gene>
<proteinExistence type="predicted"/>